<dbReference type="AlphaFoldDB" id="A0A370GKR9"/>
<accession>A0A370GKR9</accession>
<sequence length="96" mass="11388">MEMDYLLFDKRLGISVPDECVDFGSLSAKEMEHFWLKWEKIRGTIPDRIQEFDRMMEELQTELSLEEDFGKSCRLNAKIAELASIVNDLWLLYRIP</sequence>
<name>A0A370GKR9_9BACI</name>
<protein>
    <submittedName>
        <fullName evidence="1">Uncharacterized protein</fullName>
    </submittedName>
</protein>
<evidence type="ECO:0000313" key="1">
    <source>
        <dbReference type="EMBL" id="RDI44271.1"/>
    </source>
</evidence>
<dbReference type="OrthoDB" id="2989999at2"/>
<dbReference type="EMBL" id="QQAY01000003">
    <property type="protein sequence ID" value="RDI44271.1"/>
    <property type="molecule type" value="Genomic_DNA"/>
</dbReference>
<dbReference type="Proteomes" id="UP000255326">
    <property type="component" value="Unassembled WGS sequence"/>
</dbReference>
<proteinExistence type="predicted"/>
<comment type="caution">
    <text evidence="1">The sequence shown here is derived from an EMBL/GenBank/DDBJ whole genome shotgun (WGS) entry which is preliminary data.</text>
</comment>
<keyword evidence="2" id="KW-1185">Reference proteome</keyword>
<organism evidence="1 2">
    <name type="scientific">Falsibacillus pallidus</name>
    <dbReference type="NCBI Taxonomy" id="493781"/>
    <lineage>
        <taxon>Bacteria</taxon>
        <taxon>Bacillati</taxon>
        <taxon>Bacillota</taxon>
        <taxon>Bacilli</taxon>
        <taxon>Bacillales</taxon>
        <taxon>Bacillaceae</taxon>
        <taxon>Falsibacillus</taxon>
    </lineage>
</organism>
<reference evidence="1 2" key="1">
    <citation type="submission" date="2018-07" db="EMBL/GenBank/DDBJ databases">
        <title>Genomic Encyclopedia of Type Strains, Phase IV (KMG-IV): sequencing the most valuable type-strain genomes for metagenomic binning, comparative biology and taxonomic classification.</title>
        <authorList>
            <person name="Goeker M."/>
        </authorList>
    </citation>
    <scope>NUCLEOTIDE SEQUENCE [LARGE SCALE GENOMIC DNA]</scope>
    <source>
        <strain evidence="1 2">DSM 25281</strain>
    </source>
</reference>
<gene>
    <name evidence="1" type="ORF">DFR59_103342</name>
</gene>
<evidence type="ECO:0000313" key="2">
    <source>
        <dbReference type="Proteomes" id="UP000255326"/>
    </source>
</evidence>